<protein>
    <recommendedName>
        <fullName evidence="3">N-acetyltransferase domain-containing protein</fullName>
    </recommendedName>
</protein>
<proteinExistence type="predicted"/>
<gene>
    <name evidence="1" type="ORF">JF922_22205</name>
</gene>
<dbReference type="Proteomes" id="UP000612893">
    <property type="component" value="Unassembled WGS sequence"/>
</dbReference>
<dbReference type="EMBL" id="JAEKNR010000217">
    <property type="protein sequence ID" value="MBJ7600770.1"/>
    <property type="molecule type" value="Genomic_DNA"/>
</dbReference>
<evidence type="ECO:0000313" key="2">
    <source>
        <dbReference type="Proteomes" id="UP000612893"/>
    </source>
</evidence>
<dbReference type="AlphaFoldDB" id="A0A934N4Y3"/>
<keyword evidence="2" id="KW-1185">Reference proteome</keyword>
<dbReference type="SUPFAM" id="SSF55729">
    <property type="entry name" value="Acyl-CoA N-acyltransferases (Nat)"/>
    <property type="match status" value="1"/>
</dbReference>
<reference evidence="1" key="1">
    <citation type="submission" date="2020-10" db="EMBL/GenBank/DDBJ databases">
        <title>Ca. Dormibacterota MAGs.</title>
        <authorList>
            <person name="Montgomery K."/>
        </authorList>
    </citation>
    <scope>NUCLEOTIDE SEQUENCE [LARGE SCALE GENOMIC DNA]</scope>
    <source>
        <strain evidence="1">SC8812_S17_10</strain>
    </source>
</reference>
<dbReference type="Gene3D" id="3.40.630.30">
    <property type="match status" value="1"/>
</dbReference>
<organism evidence="1 2">
    <name type="scientific">Candidatus Nephthysia bennettiae</name>
    <dbReference type="NCBI Taxonomy" id="3127016"/>
    <lineage>
        <taxon>Bacteria</taxon>
        <taxon>Bacillati</taxon>
        <taxon>Candidatus Dormiibacterota</taxon>
        <taxon>Candidatus Dormibacteria</taxon>
        <taxon>Candidatus Dormibacterales</taxon>
        <taxon>Candidatus Dormibacteraceae</taxon>
        <taxon>Candidatus Nephthysia</taxon>
    </lineage>
</organism>
<evidence type="ECO:0008006" key="3">
    <source>
        <dbReference type="Google" id="ProtNLM"/>
    </source>
</evidence>
<dbReference type="RefSeq" id="WP_338204728.1">
    <property type="nucleotide sequence ID" value="NZ_JAEKNR010000217.1"/>
</dbReference>
<evidence type="ECO:0000313" key="1">
    <source>
        <dbReference type="EMBL" id="MBJ7600770.1"/>
    </source>
</evidence>
<sequence length="159" mass="17546">MSTTVRRASSGDIEAMLELAEAHRRQYAALHPQFHRSAQDAREVQRPYFEKLISSDSFIVLIGESPAGAVEGFLTGQLMPPPPVYDPGGPGCIVDDFAIRRREDWPTIGRDLLEELRSIARGRGAVQVIVVCAPEDGPKRRMLAEANLAVVSEWHVGEL</sequence>
<accession>A0A934N4Y3</accession>
<comment type="caution">
    <text evidence="1">The sequence shown here is derived from an EMBL/GenBank/DDBJ whole genome shotgun (WGS) entry which is preliminary data.</text>
</comment>
<dbReference type="InterPro" id="IPR016181">
    <property type="entry name" value="Acyl_CoA_acyltransferase"/>
</dbReference>
<name>A0A934N4Y3_9BACT</name>